<evidence type="ECO:0000259" key="9">
    <source>
        <dbReference type="Pfam" id="PF12704"/>
    </source>
</evidence>
<evidence type="ECO:0000256" key="7">
    <source>
        <dbReference type="SAM" id="Phobius"/>
    </source>
</evidence>
<reference evidence="10 11" key="1">
    <citation type="submission" date="2023-08" db="EMBL/GenBank/DDBJ databases">
        <title>Helicovermis profunda gen. nov., sp. nov., a novel mesophilic, fermentative bacterium within the Bacillota from a deep-sea hydrothermal vent chimney.</title>
        <authorList>
            <person name="Miyazaki U."/>
            <person name="Mizutani D."/>
            <person name="Hashimoto Y."/>
            <person name="Tame A."/>
            <person name="Sawayama S."/>
            <person name="Miyazaki J."/>
            <person name="Takai K."/>
            <person name="Nakagawa S."/>
        </authorList>
    </citation>
    <scope>NUCLEOTIDE SEQUENCE [LARGE SCALE GENOMIC DNA]</scope>
    <source>
        <strain evidence="10 11">S502</strain>
    </source>
</reference>
<dbReference type="GO" id="GO:0005886">
    <property type="term" value="C:plasma membrane"/>
    <property type="evidence" value="ECO:0007669"/>
    <property type="project" value="UniProtKB-SubCell"/>
</dbReference>
<sequence length="437" mass="47922">MNSIDLVSMGIKNLFRRKARTILTVLGVIVGAASIIIMLSLGIGMNKSFEEQLKSFGSLNTIDVRSNSGGYYGDEKDPSGGKVGKLDDAAVKEIEKIDGVDVVMPMSESYIQIYSGKYVTDVNLIGIDASKLEKFDFNVEKGRLIDKNGKYEILFGSSISKQFYNPRSRNRYSNQIEVDILSSKLSAVLEPSYSSDGKKPKGIRVKGVGVLKQGNNEKDWSAYIDINQLEKLKQEAKRKSKNTSDRNKKKSADKYSQFKVRILDVKKVADIQEKIKKMGYQAYSLADGLEYMKKATAGLRATLGGIGAVSLFVAAIGITNTMVMSIYERTKEIGVMKVIGAELRDIKRLFLFEAGMIGFFGGLFGVLISYLVSFVLNSIGISLMGFAAEGSQSNLSVIPIWLSVSSVFFSTIVGVLAGYYPANRAMKLSALEAIRGE</sequence>
<keyword evidence="2" id="KW-1003">Cell membrane</keyword>
<evidence type="ECO:0000256" key="3">
    <source>
        <dbReference type="ARBA" id="ARBA00022692"/>
    </source>
</evidence>
<keyword evidence="11" id="KW-1185">Reference proteome</keyword>
<dbReference type="PANTHER" id="PTHR30572:SF4">
    <property type="entry name" value="ABC TRANSPORTER PERMEASE YTRF"/>
    <property type="match status" value="1"/>
</dbReference>
<evidence type="ECO:0000256" key="5">
    <source>
        <dbReference type="ARBA" id="ARBA00023136"/>
    </source>
</evidence>
<dbReference type="AlphaFoldDB" id="A0AAU9E240"/>
<keyword evidence="5 7" id="KW-0472">Membrane</keyword>
<dbReference type="Proteomes" id="UP001321786">
    <property type="component" value="Chromosome"/>
</dbReference>
<feature type="transmembrane region" description="Helical" evidence="7">
    <location>
        <begin position="21"/>
        <end position="45"/>
    </location>
</feature>
<dbReference type="PANTHER" id="PTHR30572">
    <property type="entry name" value="MEMBRANE COMPONENT OF TRANSPORTER-RELATED"/>
    <property type="match status" value="1"/>
</dbReference>
<keyword evidence="4 7" id="KW-1133">Transmembrane helix</keyword>
<feature type="domain" description="MacB-like periplasmic core" evidence="9">
    <location>
        <begin position="21"/>
        <end position="276"/>
    </location>
</feature>
<protein>
    <submittedName>
        <fullName evidence="10">ABC transporter permease</fullName>
    </submittedName>
</protein>
<dbReference type="InterPro" id="IPR025857">
    <property type="entry name" value="MacB_PCD"/>
</dbReference>
<evidence type="ECO:0000259" key="8">
    <source>
        <dbReference type="Pfam" id="PF02687"/>
    </source>
</evidence>
<comment type="subcellular location">
    <subcellularLocation>
        <location evidence="1">Cell membrane</location>
        <topology evidence="1">Multi-pass membrane protein</topology>
    </subcellularLocation>
</comment>
<dbReference type="EMBL" id="AP028654">
    <property type="protein sequence ID" value="BEP28569.1"/>
    <property type="molecule type" value="Genomic_DNA"/>
</dbReference>
<dbReference type="KEGG" id="hprf:HLPR_09000"/>
<proteinExistence type="inferred from homology"/>
<dbReference type="GO" id="GO:0022857">
    <property type="term" value="F:transmembrane transporter activity"/>
    <property type="evidence" value="ECO:0007669"/>
    <property type="project" value="TreeGrafter"/>
</dbReference>
<organism evidence="10 11">
    <name type="scientific">Helicovermis profundi</name>
    <dbReference type="NCBI Taxonomy" id="3065157"/>
    <lineage>
        <taxon>Bacteria</taxon>
        <taxon>Bacillati</taxon>
        <taxon>Bacillota</taxon>
        <taxon>Clostridia</taxon>
        <taxon>Helicovermis</taxon>
    </lineage>
</organism>
<dbReference type="InterPro" id="IPR003838">
    <property type="entry name" value="ABC3_permease_C"/>
</dbReference>
<feature type="domain" description="ABC3 transporter permease C-terminal" evidence="8">
    <location>
        <begin position="306"/>
        <end position="429"/>
    </location>
</feature>
<evidence type="ECO:0000256" key="1">
    <source>
        <dbReference type="ARBA" id="ARBA00004651"/>
    </source>
</evidence>
<evidence type="ECO:0000256" key="4">
    <source>
        <dbReference type="ARBA" id="ARBA00022989"/>
    </source>
</evidence>
<evidence type="ECO:0000313" key="11">
    <source>
        <dbReference type="Proteomes" id="UP001321786"/>
    </source>
</evidence>
<feature type="transmembrane region" description="Helical" evidence="7">
    <location>
        <begin position="349"/>
        <end position="376"/>
    </location>
</feature>
<evidence type="ECO:0000256" key="6">
    <source>
        <dbReference type="ARBA" id="ARBA00038076"/>
    </source>
</evidence>
<dbReference type="RefSeq" id="WP_338536882.1">
    <property type="nucleotide sequence ID" value="NZ_AP028654.1"/>
</dbReference>
<evidence type="ECO:0000256" key="2">
    <source>
        <dbReference type="ARBA" id="ARBA00022475"/>
    </source>
</evidence>
<gene>
    <name evidence="10" type="ORF">HLPR_09000</name>
</gene>
<dbReference type="Pfam" id="PF12704">
    <property type="entry name" value="MacB_PCD"/>
    <property type="match status" value="1"/>
</dbReference>
<dbReference type="InterPro" id="IPR050250">
    <property type="entry name" value="Macrolide_Exporter_MacB"/>
</dbReference>
<feature type="transmembrane region" description="Helical" evidence="7">
    <location>
        <begin position="396"/>
        <end position="420"/>
    </location>
</feature>
<evidence type="ECO:0000313" key="10">
    <source>
        <dbReference type="EMBL" id="BEP28569.1"/>
    </source>
</evidence>
<comment type="similarity">
    <text evidence="6">Belongs to the ABC-4 integral membrane protein family.</text>
</comment>
<dbReference type="Pfam" id="PF02687">
    <property type="entry name" value="FtsX"/>
    <property type="match status" value="1"/>
</dbReference>
<feature type="transmembrane region" description="Helical" evidence="7">
    <location>
        <begin position="303"/>
        <end position="328"/>
    </location>
</feature>
<keyword evidence="3 7" id="KW-0812">Transmembrane</keyword>
<name>A0AAU9E240_9FIRM</name>
<accession>A0AAU9E240</accession>